<keyword evidence="3" id="KW-1185">Reference proteome</keyword>
<keyword evidence="1" id="KW-1133">Transmembrane helix</keyword>
<reference evidence="2 3" key="1">
    <citation type="submission" date="2024-11" db="EMBL/GenBank/DDBJ databases">
        <authorList>
            <person name="Heng Y.C."/>
            <person name="Lim A.C.H."/>
            <person name="Lee J.K.Y."/>
            <person name="Kittelmann S."/>
        </authorList>
    </citation>
    <scope>NUCLEOTIDE SEQUENCE [LARGE SCALE GENOMIC DNA]</scope>
    <source>
        <strain evidence="2 3">WILCCON 0269</strain>
    </source>
</reference>
<feature type="transmembrane region" description="Helical" evidence="1">
    <location>
        <begin position="161"/>
        <end position="182"/>
    </location>
</feature>
<dbReference type="RefSeq" id="WP_406794003.1">
    <property type="nucleotide sequence ID" value="NZ_JBJHZX010000040.1"/>
</dbReference>
<keyword evidence="1" id="KW-0472">Membrane</keyword>
<feature type="transmembrane region" description="Helical" evidence="1">
    <location>
        <begin position="94"/>
        <end position="115"/>
    </location>
</feature>
<feature type="transmembrane region" description="Helical" evidence="1">
    <location>
        <begin position="20"/>
        <end position="42"/>
    </location>
</feature>
<evidence type="ECO:0000313" key="2">
    <source>
        <dbReference type="EMBL" id="MFL0197899.1"/>
    </source>
</evidence>
<accession>A0ABW8SP93</accession>
<protein>
    <submittedName>
        <fullName evidence="2">Uncharacterized protein</fullName>
    </submittedName>
</protein>
<feature type="transmembrane region" description="Helical" evidence="1">
    <location>
        <begin position="54"/>
        <end position="79"/>
    </location>
</feature>
<keyword evidence="1" id="KW-0812">Transmembrane</keyword>
<comment type="caution">
    <text evidence="2">The sequence shown here is derived from an EMBL/GenBank/DDBJ whole genome shotgun (WGS) entry which is preliminary data.</text>
</comment>
<name>A0ABW8SP93_9CLOT</name>
<dbReference type="Proteomes" id="UP001623660">
    <property type="component" value="Unassembled WGS sequence"/>
</dbReference>
<sequence length="190" mass="21363">MKIDSFFRLPMMPTNIPYNASAANLTGIGFIIMITIALVYSIREYKKTKTFMPLALSIGSIFIVITEVFVDVVGCVYYPTPDYILFTILGRDMGWWWIPCNVGGAFLAACIAYYYKDILKGWKAFLVMFMPACAMAAQYAFIALPSWIAVNGEYPTIVTQLAGVLTLVLGFFAFAIEINLFLKKNPFDFK</sequence>
<dbReference type="EMBL" id="JBJHZX010000040">
    <property type="protein sequence ID" value="MFL0197899.1"/>
    <property type="molecule type" value="Genomic_DNA"/>
</dbReference>
<proteinExistence type="predicted"/>
<organism evidence="2 3">
    <name type="scientific">Candidatus Clostridium eludens</name>
    <dbReference type="NCBI Taxonomy" id="3381663"/>
    <lineage>
        <taxon>Bacteria</taxon>
        <taxon>Bacillati</taxon>
        <taxon>Bacillota</taxon>
        <taxon>Clostridia</taxon>
        <taxon>Eubacteriales</taxon>
        <taxon>Clostridiaceae</taxon>
        <taxon>Clostridium</taxon>
    </lineage>
</organism>
<evidence type="ECO:0000313" key="3">
    <source>
        <dbReference type="Proteomes" id="UP001623660"/>
    </source>
</evidence>
<feature type="transmembrane region" description="Helical" evidence="1">
    <location>
        <begin position="127"/>
        <end position="149"/>
    </location>
</feature>
<evidence type="ECO:0000256" key="1">
    <source>
        <dbReference type="SAM" id="Phobius"/>
    </source>
</evidence>
<gene>
    <name evidence="2" type="ORF">ACJDU8_20355</name>
</gene>